<feature type="domain" description="CFAP61 dimerisation" evidence="3">
    <location>
        <begin position="875"/>
        <end position="989"/>
    </location>
</feature>
<sequence length="1083" mass="125416">MSIFFDFNVGPNGRRFRRAVDGDKSDIESIINRKYSDCLFGTPDIGSLIELSALSICMINENKEVIGFMALSDHPNIFGVDPADWEVWCRNMFQKFFLSRNTLFIHFMCCIDAVTDIFLDEAFVTVFRNDVYLLNIVIVVPRGCPEDWTSRYKTFKRRNTYKFFAKQQGECDSSLYLRTAMRKDFCPKLKIRRAVEEDNDDIVEMLGKSCQALQELYGNYYVSEIIGRHPGMDRHIIVADYRDQAVGVMCLNSKINYEMLQKTYELGPYHGLRKVSPLEKENYKRSNVLLNTFGMPIMLGKWNPYKVLSKHDFTQLGYERQKQKLPHKRAKGLSRVNFDCQADKSRKRFDDFFYKQTSEDYSEKELMSPSPSMLTNRSVADLLDGDPFDYEIVNIDKVLLSVPEVLPSELISTHVRNTGSRGTRAGEIQSKNKKRSSMLRRATFEEEEFVPYAGEPNAFIIELFGLREDVDDRQSFHLLEVAFEMMKDYDYCVIRVPCKEKSFHLLEHFCVIHKTNSLAVAMIPLIPRKSEVDCMPVPELRRIRELLNTIMPFSAWFINKKLTSVPKVNVNTRIIVVGASRTAMAFLNALLFSDSCTYLFFTNVTLVSPYGLPYARRNRSPSEMMFPKFHTKTDGYLKSSPYTYYVNVVQGTMVEINKRDKYITLSNGGKCCYDLLFLLIGKQYQHPDYLKPILEREKEMRSGNVPKYMRLDIPQQSPEPKIDNCTPSNVFIVNTITDANKALNIVKNLTCHNTESINRSGMAYNDGILIDHEFKTKDSSIYAAGPATKYRRQYYADSMRHEYFDAYEIGTKLGYQIKNQLDPLFKEVKKETQNIKDTKQRFSSGSSETIKTESINTKSDSESSVPLDQDFPKIPVFKKPHVSCCTLPGGLHYLEVRSPGKKIPHQYVQSLKYNGIVLETFKGGYFKLHLTNELIVDGITCLTPENYSLENFKNLYGLSATVLNNVFIRYTAKKIDDFYAFFRAPWACFLYHDQTDELFAMVKELLPKSFKCHTKLKIRSSFEKTPYVEAITDYVIEWLSENDVLLPMYIQPFQTSHYDHDLEHNPAFRNRKSTIVKMMTKIF</sequence>
<reference evidence="4" key="1">
    <citation type="submission" date="2022-03" db="EMBL/GenBank/DDBJ databases">
        <authorList>
            <person name="Lindestad O."/>
        </authorList>
    </citation>
    <scope>NUCLEOTIDE SEQUENCE</scope>
</reference>
<accession>A0A8S4SCI4</accession>
<keyword evidence="5" id="KW-1185">Reference proteome</keyword>
<dbReference type="EMBL" id="CAKXAJ010026150">
    <property type="protein sequence ID" value="CAH2258829.1"/>
    <property type="molecule type" value="Genomic_DNA"/>
</dbReference>
<feature type="region of interest" description="Disordered" evidence="1">
    <location>
        <begin position="838"/>
        <end position="866"/>
    </location>
</feature>
<comment type="caution">
    <text evidence="4">The sequence shown here is derived from an EMBL/GenBank/DDBJ whole genome shotgun (WGS) entry which is preliminary data.</text>
</comment>
<dbReference type="PANTHER" id="PTHR21178">
    <property type="entry name" value="CILIA- AND FLAGELLA-ASSOCIATED PROTEIN 61"/>
    <property type="match status" value="1"/>
</dbReference>
<evidence type="ECO:0000259" key="2">
    <source>
        <dbReference type="Pfam" id="PF16092"/>
    </source>
</evidence>
<dbReference type="InterPro" id="IPR056299">
    <property type="entry name" value="CFAP61_dimer"/>
</dbReference>
<dbReference type="InterPro" id="IPR032151">
    <property type="entry name" value="CFAP61_N"/>
</dbReference>
<gene>
    <name evidence="4" type="primary">jg12557</name>
    <name evidence="4" type="ORF">PAEG_LOCUS23442</name>
</gene>
<dbReference type="SUPFAM" id="SSF51905">
    <property type="entry name" value="FAD/NAD(P)-binding domain"/>
    <property type="match status" value="1"/>
</dbReference>
<dbReference type="Proteomes" id="UP000838756">
    <property type="component" value="Unassembled WGS sequence"/>
</dbReference>
<proteinExistence type="predicted"/>
<organism evidence="4 5">
    <name type="scientific">Pararge aegeria aegeria</name>
    <dbReference type="NCBI Taxonomy" id="348720"/>
    <lineage>
        <taxon>Eukaryota</taxon>
        <taxon>Metazoa</taxon>
        <taxon>Ecdysozoa</taxon>
        <taxon>Arthropoda</taxon>
        <taxon>Hexapoda</taxon>
        <taxon>Insecta</taxon>
        <taxon>Pterygota</taxon>
        <taxon>Neoptera</taxon>
        <taxon>Endopterygota</taxon>
        <taxon>Lepidoptera</taxon>
        <taxon>Glossata</taxon>
        <taxon>Ditrysia</taxon>
        <taxon>Papilionoidea</taxon>
        <taxon>Nymphalidae</taxon>
        <taxon>Satyrinae</taxon>
        <taxon>Satyrini</taxon>
        <taxon>Parargina</taxon>
        <taxon>Pararge</taxon>
    </lineage>
</organism>
<dbReference type="Pfam" id="PF16092">
    <property type="entry name" value="CFAP61_N"/>
    <property type="match status" value="1"/>
</dbReference>
<evidence type="ECO:0000256" key="1">
    <source>
        <dbReference type="SAM" id="MobiDB-lite"/>
    </source>
</evidence>
<evidence type="ECO:0000259" key="3">
    <source>
        <dbReference type="Pfam" id="PF23150"/>
    </source>
</evidence>
<feature type="domain" description="Cilia- and flagella-associated protein 61 N-terminal" evidence="2">
    <location>
        <begin position="16"/>
        <end position="274"/>
    </location>
</feature>
<dbReference type="OrthoDB" id="382863at2759"/>
<dbReference type="PANTHER" id="PTHR21178:SF8">
    <property type="entry name" value="CILIA- AND FLAGELLA-ASSOCIATED PROTEIN 61"/>
    <property type="match status" value="1"/>
</dbReference>
<dbReference type="Pfam" id="PF23150">
    <property type="entry name" value="CFAP61_dimer"/>
    <property type="match status" value="1"/>
</dbReference>
<evidence type="ECO:0000313" key="5">
    <source>
        <dbReference type="Proteomes" id="UP000838756"/>
    </source>
</evidence>
<dbReference type="InterPro" id="IPR036188">
    <property type="entry name" value="FAD/NAD-bd_sf"/>
</dbReference>
<dbReference type="InterPro" id="IPR038884">
    <property type="entry name" value="CFAP61"/>
</dbReference>
<feature type="compositionally biased region" description="Polar residues" evidence="1">
    <location>
        <begin position="841"/>
        <end position="866"/>
    </location>
</feature>
<name>A0A8S4SCI4_9NEOP</name>
<dbReference type="AlphaFoldDB" id="A0A8S4SCI4"/>
<protein>
    <submittedName>
        <fullName evidence="4">Jg12557 protein</fullName>
    </submittedName>
</protein>
<evidence type="ECO:0000313" key="4">
    <source>
        <dbReference type="EMBL" id="CAH2258829.1"/>
    </source>
</evidence>